<dbReference type="InParanoid" id="A0A1Y2GWC1"/>
<gene>
    <name evidence="1" type="ORF">BCR41DRAFT_414416</name>
</gene>
<dbReference type="EMBL" id="MCFF01000006">
    <property type="protein sequence ID" value="ORZ26569.1"/>
    <property type="molecule type" value="Genomic_DNA"/>
</dbReference>
<dbReference type="OrthoDB" id="2250876at2759"/>
<dbReference type="GeneID" id="33571339"/>
<dbReference type="Proteomes" id="UP000193648">
    <property type="component" value="Unassembled WGS sequence"/>
</dbReference>
<name>A0A1Y2GWC1_9FUNG</name>
<accession>A0A1Y2GWC1</accession>
<evidence type="ECO:0000313" key="1">
    <source>
        <dbReference type="EMBL" id="ORZ26569.1"/>
    </source>
</evidence>
<dbReference type="RefSeq" id="XP_021884332.1">
    <property type="nucleotide sequence ID" value="XM_022029496.1"/>
</dbReference>
<organism evidence="1 2">
    <name type="scientific">Lobosporangium transversale</name>
    <dbReference type="NCBI Taxonomy" id="64571"/>
    <lineage>
        <taxon>Eukaryota</taxon>
        <taxon>Fungi</taxon>
        <taxon>Fungi incertae sedis</taxon>
        <taxon>Mucoromycota</taxon>
        <taxon>Mortierellomycotina</taxon>
        <taxon>Mortierellomycetes</taxon>
        <taxon>Mortierellales</taxon>
        <taxon>Mortierellaceae</taxon>
        <taxon>Lobosporangium</taxon>
    </lineage>
</organism>
<evidence type="ECO:0000313" key="2">
    <source>
        <dbReference type="Proteomes" id="UP000193648"/>
    </source>
</evidence>
<sequence>MEGAGPQTFTERSSIVHRPQDHCLMLQRLITLVSCHRLWAKAGDSCSKLIIGTTVFDGLVTCSTRLDAHFKGESRHSVGATTSTFKIKDEWTKETRIFVDKESLNMAIAMAHDKTTRRAHIGKATHQLRQLRTYFNHPSTYYQCRAWGPLMQSSVSIPYSVFTLVDYDQTDRGSAFQFSKLLQSIAINVIVNGDQAVLCRHEVTDCKLGCSNTMPTDLRLSFTRVLNLFPDETPFAAIPIIGNKELNNVLSVFAQHATASLSRPNGAVEQYLDDILIGSAY</sequence>
<protein>
    <submittedName>
        <fullName evidence="1">Uncharacterized protein</fullName>
    </submittedName>
</protein>
<keyword evidence="2" id="KW-1185">Reference proteome</keyword>
<reference evidence="1 2" key="1">
    <citation type="submission" date="2016-07" db="EMBL/GenBank/DDBJ databases">
        <title>Pervasive Adenine N6-methylation of Active Genes in Fungi.</title>
        <authorList>
            <consortium name="DOE Joint Genome Institute"/>
            <person name="Mondo S.J."/>
            <person name="Dannebaum R.O."/>
            <person name="Kuo R.C."/>
            <person name="Labutti K."/>
            <person name="Haridas S."/>
            <person name="Kuo A."/>
            <person name="Salamov A."/>
            <person name="Ahrendt S.R."/>
            <person name="Lipzen A."/>
            <person name="Sullivan W."/>
            <person name="Andreopoulos W.B."/>
            <person name="Clum A."/>
            <person name="Lindquist E."/>
            <person name="Daum C."/>
            <person name="Ramamoorthy G.K."/>
            <person name="Gryganskyi A."/>
            <person name="Culley D."/>
            <person name="Magnuson J.K."/>
            <person name="James T.Y."/>
            <person name="O'Malley M.A."/>
            <person name="Stajich J.E."/>
            <person name="Spatafora J.W."/>
            <person name="Visel A."/>
            <person name="Grigoriev I.V."/>
        </authorList>
    </citation>
    <scope>NUCLEOTIDE SEQUENCE [LARGE SCALE GENOMIC DNA]</scope>
    <source>
        <strain evidence="1 2">NRRL 3116</strain>
    </source>
</reference>
<comment type="caution">
    <text evidence="1">The sequence shown here is derived from an EMBL/GenBank/DDBJ whole genome shotgun (WGS) entry which is preliminary data.</text>
</comment>
<dbReference type="AlphaFoldDB" id="A0A1Y2GWC1"/>
<proteinExistence type="predicted"/>